<name>A0A427DVT2_9GAMM</name>
<proteinExistence type="predicted"/>
<dbReference type="Proteomes" id="UP000276506">
    <property type="component" value="Unassembled WGS sequence"/>
</dbReference>
<gene>
    <name evidence="1" type="ORF">EGJ28_17530</name>
</gene>
<dbReference type="AlphaFoldDB" id="A0A427DVT2"/>
<evidence type="ECO:0000313" key="1">
    <source>
        <dbReference type="EMBL" id="RRV07781.1"/>
    </source>
</evidence>
<protein>
    <submittedName>
        <fullName evidence="1">Uncharacterized protein</fullName>
    </submittedName>
</protein>
<reference evidence="1 2" key="1">
    <citation type="submission" date="2018-10" db="EMBL/GenBank/DDBJ databases">
        <title>Transmission dynamics of multidrug resistant bacteria on intensive care unit surfaces.</title>
        <authorList>
            <person name="D'Souza A.W."/>
            <person name="Potter R.F."/>
            <person name="Wallace M."/>
            <person name="Shupe A."/>
            <person name="Patel S."/>
            <person name="Sun S."/>
            <person name="Gul D."/>
            <person name="Kwon J.H."/>
            <person name="Andleeb S."/>
            <person name="Burnham C.-A.D."/>
            <person name="Dantas G."/>
        </authorList>
    </citation>
    <scope>NUCLEOTIDE SEQUENCE [LARGE SCALE GENOMIC DNA]</scope>
    <source>
        <strain evidence="1 2">PX_177</strain>
    </source>
</reference>
<comment type="caution">
    <text evidence="1">The sequence shown here is derived from an EMBL/GenBank/DDBJ whole genome shotgun (WGS) entry which is preliminary data.</text>
</comment>
<sequence length="102" mass="11570">MNGIPTGSQKVNMAMDQKLAGQTVNATSMVKYDYKRDRHLLTVRPNRSVGWSTIMMSFQIGSDQQKARVNYAFVMQRSSSGKGQTYNINYQLTKRCNNEPPC</sequence>
<organism evidence="1 2">
    <name type="scientific">Stutzerimonas xanthomarina</name>
    <dbReference type="NCBI Taxonomy" id="271420"/>
    <lineage>
        <taxon>Bacteria</taxon>
        <taxon>Pseudomonadati</taxon>
        <taxon>Pseudomonadota</taxon>
        <taxon>Gammaproteobacteria</taxon>
        <taxon>Pseudomonadales</taxon>
        <taxon>Pseudomonadaceae</taxon>
        <taxon>Stutzerimonas</taxon>
    </lineage>
</organism>
<accession>A0A427DVT2</accession>
<evidence type="ECO:0000313" key="2">
    <source>
        <dbReference type="Proteomes" id="UP000276506"/>
    </source>
</evidence>
<dbReference type="EMBL" id="RHQL01000012">
    <property type="protein sequence ID" value="RRV07781.1"/>
    <property type="molecule type" value="Genomic_DNA"/>
</dbReference>